<dbReference type="InterPro" id="IPR012340">
    <property type="entry name" value="NA-bd_OB-fold"/>
</dbReference>
<dbReference type="GO" id="GO:0006412">
    <property type="term" value="P:translation"/>
    <property type="evidence" value="ECO:0007669"/>
    <property type="project" value="TreeGrafter"/>
</dbReference>
<dbReference type="InterPro" id="IPR050437">
    <property type="entry name" value="Ribos_protein_bS1-like"/>
</dbReference>
<dbReference type="SUPFAM" id="SSF50249">
    <property type="entry name" value="Nucleic acid-binding proteins"/>
    <property type="match status" value="2"/>
</dbReference>
<dbReference type="InterPro" id="IPR003029">
    <property type="entry name" value="S1_domain"/>
</dbReference>
<evidence type="ECO:0000256" key="1">
    <source>
        <dbReference type="ARBA" id="ARBA00006767"/>
    </source>
</evidence>
<feature type="domain" description="S1 motif" evidence="4">
    <location>
        <begin position="208"/>
        <end position="239"/>
    </location>
</feature>
<organism evidence="5 6">
    <name type="scientific">Bittarella massiliensis</name>
    <name type="common">ex Durand et al. 2017</name>
    <dbReference type="NCBI Taxonomy" id="1720313"/>
    <lineage>
        <taxon>Bacteria</taxon>
        <taxon>Bacillati</taxon>
        <taxon>Bacillota</taxon>
        <taxon>Clostridia</taxon>
        <taxon>Eubacteriales</taxon>
        <taxon>Oscillospiraceae</taxon>
        <taxon>Bittarella (ex Durand et al. 2017)</taxon>
    </lineage>
</organism>
<evidence type="ECO:0000313" key="5">
    <source>
        <dbReference type="EMBL" id="SHF79933.1"/>
    </source>
</evidence>
<gene>
    <name evidence="5" type="ORF">SAMN05444424_0721</name>
</gene>
<keyword evidence="3" id="KW-0687">Ribonucleoprotein</keyword>
<accession>A0AAQ1MBT5</accession>
<protein>
    <submittedName>
        <fullName evidence="5">Small subunit ribosomal protein S1</fullName>
    </submittedName>
</protein>
<keyword evidence="2 5" id="KW-0689">Ribosomal protein</keyword>
<dbReference type="GO" id="GO:0005840">
    <property type="term" value="C:ribosome"/>
    <property type="evidence" value="ECO:0007669"/>
    <property type="project" value="UniProtKB-KW"/>
</dbReference>
<dbReference type="RefSeq" id="WP_243148047.1">
    <property type="nucleotide sequence ID" value="NZ_FQVY01000001.1"/>
</dbReference>
<dbReference type="GO" id="GO:0003729">
    <property type="term" value="F:mRNA binding"/>
    <property type="evidence" value="ECO:0007669"/>
    <property type="project" value="TreeGrafter"/>
</dbReference>
<evidence type="ECO:0000313" key="6">
    <source>
        <dbReference type="Proteomes" id="UP000184089"/>
    </source>
</evidence>
<dbReference type="PROSITE" id="PS50126">
    <property type="entry name" value="S1"/>
    <property type="match status" value="2"/>
</dbReference>
<dbReference type="GO" id="GO:0003735">
    <property type="term" value="F:structural constituent of ribosome"/>
    <property type="evidence" value="ECO:0007669"/>
    <property type="project" value="TreeGrafter"/>
</dbReference>
<dbReference type="Pfam" id="PF00575">
    <property type="entry name" value="S1"/>
    <property type="match status" value="1"/>
</dbReference>
<evidence type="ECO:0000259" key="4">
    <source>
        <dbReference type="PROSITE" id="PS50126"/>
    </source>
</evidence>
<proteinExistence type="inferred from homology"/>
<dbReference type="PANTHER" id="PTHR10724">
    <property type="entry name" value="30S RIBOSOMAL PROTEIN S1"/>
    <property type="match status" value="1"/>
</dbReference>
<feature type="domain" description="S1 motif" evidence="4">
    <location>
        <begin position="124"/>
        <end position="192"/>
    </location>
</feature>
<dbReference type="Gene3D" id="2.40.50.140">
    <property type="entry name" value="Nucleic acid-binding proteins"/>
    <property type="match status" value="2"/>
</dbReference>
<dbReference type="PANTHER" id="PTHR10724:SF7">
    <property type="entry name" value="SMALL RIBOSOMAL SUBUNIT PROTEIN BS1C"/>
    <property type="match status" value="1"/>
</dbReference>
<comment type="caution">
    <text evidence="5">The sequence shown here is derived from an EMBL/GenBank/DDBJ whole genome shotgun (WGS) entry which is preliminary data.</text>
</comment>
<comment type="similarity">
    <text evidence="1">Belongs to the bacterial ribosomal protein bS1 family.</text>
</comment>
<reference evidence="6" key="1">
    <citation type="submission" date="2016-11" db="EMBL/GenBank/DDBJ databases">
        <authorList>
            <person name="Jaros S."/>
            <person name="Januszkiewicz K."/>
            <person name="Wedrychowicz H."/>
        </authorList>
    </citation>
    <scope>NUCLEOTIDE SEQUENCE [LARGE SCALE GENOMIC DNA]</scope>
    <source>
        <strain evidence="6">DSM 4029</strain>
    </source>
</reference>
<dbReference type="EMBL" id="FQVY01000001">
    <property type="protein sequence ID" value="SHF79933.1"/>
    <property type="molecule type" value="Genomic_DNA"/>
</dbReference>
<dbReference type="AlphaFoldDB" id="A0AAQ1MBT5"/>
<evidence type="ECO:0000256" key="2">
    <source>
        <dbReference type="ARBA" id="ARBA00022980"/>
    </source>
</evidence>
<dbReference type="SMART" id="SM00316">
    <property type="entry name" value="S1"/>
    <property type="match status" value="3"/>
</dbReference>
<dbReference type="GO" id="GO:1990904">
    <property type="term" value="C:ribonucleoprotein complex"/>
    <property type="evidence" value="ECO:0007669"/>
    <property type="project" value="UniProtKB-KW"/>
</dbReference>
<dbReference type="Proteomes" id="UP000184089">
    <property type="component" value="Unassembled WGS sequence"/>
</dbReference>
<name>A0AAQ1MBT5_9FIRM</name>
<sequence length="314" mass="34147">MNCYAPEGMPSGRQPAHFDCTANISEAIESGAVLEGIVQKCDNSYNLYIDLGAAMGVLPFRESAIGADLGKVREISVISKVNKPVCFCITGLREGADGRPVADLSRRLVQEACQRDYLDRLAPGDIIDAAITHFEPFGVFVDIGCGIVSLLPIDCISVSRIAHPRDRFTPGQWLRAVVSGRDGLGRITLTHKELLGTWMENAASFSPGDTVPGVVRSVESYGIFIELLPNLAGLAEVREGIHPGDTVSVYIKSILPEKMKIKLIIIDDFPAGSCHQSRPPLHYYWEGDHIDAFYYSPPSCPREIATVFTPPSGC</sequence>
<evidence type="ECO:0000256" key="3">
    <source>
        <dbReference type="ARBA" id="ARBA00023274"/>
    </source>
</evidence>